<dbReference type="KEGG" id="tai:Taci_0295"/>
<comment type="catalytic activity">
    <reaction evidence="4">
        <text>ADP-alpha-D-glucose + sn-glycerol 3-phosphate = 2-O-(alpha-D-glucopyranosyl)-sn-glycerol 3-phosphate + ADP + H(+)</text>
        <dbReference type="Rhea" id="RHEA:12881"/>
        <dbReference type="ChEBI" id="CHEBI:15378"/>
        <dbReference type="ChEBI" id="CHEBI:57498"/>
        <dbReference type="ChEBI" id="CHEBI:57597"/>
        <dbReference type="ChEBI" id="CHEBI:87089"/>
        <dbReference type="ChEBI" id="CHEBI:456216"/>
        <dbReference type="EC" id="2.4.1.213"/>
    </reaction>
</comment>
<gene>
    <name evidence="10" type="ordered locus">Taci_0295</name>
</gene>
<dbReference type="PANTHER" id="PTHR10788:SF106">
    <property type="entry name" value="BCDNA.GH08860"/>
    <property type="match status" value="1"/>
</dbReference>
<protein>
    <recommendedName>
        <fullName evidence="8">Glucosylglycerol-phosphate synthase</fullName>
        <ecNumber evidence="7">2.4.1.213</ecNumber>
    </recommendedName>
    <alternativeName>
        <fullName evidence="9">Glucosyl-glycerol-phosphate synthase</fullName>
    </alternativeName>
</protein>
<dbReference type="GO" id="GO:0004805">
    <property type="term" value="F:trehalose-phosphatase activity"/>
    <property type="evidence" value="ECO:0007669"/>
    <property type="project" value="TreeGrafter"/>
</dbReference>
<dbReference type="GO" id="GO:0003825">
    <property type="term" value="F:alpha,alpha-trehalose-phosphate synthase (UDP-forming) activity"/>
    <property type="evidence" value="ECO:0007669"/>
    <property type="project" value="TreeGrafter"/>
</dbReference>
<evidence type="ECO:0000256" key="3">
    <source>
        <dbReference type="ARBA" id="ARBA00022679"/>
    </source>
</evidence>
<comment type="similarity">
    <text evidence="1">Belongs to the glycosyltransferase 20 family.</text>
</comment>
<comment type="function">
    <text evidence="5">Involved in salt tolerance by producing GG-phosphate from ADP-glucose and glycerol-3-phosphate (G3P), an intermediate in the synthesis of the osmolyte glucosylglycerol (GG).</text>
</comment>
<evidence type="ECO:0000256" key="9">
    <source>
        <dbReference type="ARBA" id="ARBA00080497"/>
    </source>
</evidence>
<dbReference type="Pfam" id="PF00982">
    <property type="entry name" value="Glyco_transf_20"/>
    <property type="match status" value="1"/>
</dbReference>
<evidence type="ECO:0000313" key="10">
    <source>
        <dbReference type="EMBL" id="ACZ18532.1"/>
    </source>
</evidence>
<evidence type="ECO:0000256" key="1">
    <source>
        <dbReference type="ARBA" id="ARBA00008799"/>
    </source>
</evidence>
<dbReference type="CAZy" id="GT20">
    <property type="family name" value="Glycosyltransferase Family 20"/>
</dbReference>
<dbReference type="AlphaFoldDB" id="D1B8C9"/>
<keyword evidence="11" id="KW-1185">Reference proteome</keyword>
<dbReference type="PANTHER" id="PTHR10788">
    <property type="entry name" value="TREHALOSE-6-PHOSPHATE SYNTHASE"/>
    <property type="match status" value="1"/>
</dbReference>
<dbReference type="GO" id="GO:0033828">
    <property type="term" value="F:glucosylglycerol-phosphate synthase activity"/>
    <property type="evidence" value="ECO:0007669"/>
    <property type="project" value="UniProtKB-EC"/>
</dbReference>
<evidence type="ECO:0000256" key="4">
    <source>
        <dbReference type="ARBA" id="ARBA00052754"/>
    </source>
</evidence>
<dbReference type="GO" id="GO:0005829">
    <property type="term" value="C:cytosol"/>
    <property type="evidence" value="ECO:0007669"/>
    <property type="project" value="TreeGrafter"/>
</dbReference>
<proteinExistence type="inferred from homology"/>
<dbReference type="PATRIC" id="fig|525903.6.peg.300"/>
<evidence type="ECO:0000256" key="8">
    <source>
        <dbReference type="ARBA" id="ARBA00069974"/>
    </source>
</evidence>
<evidence type="ECO:0000256" key="7">
    <source>
        <dbReference type="ARBA" id="ARBA00066821"/>
    </source>
</evidence>
<dbReference type="FunFam" id="3.40.50.2000:FF:000010">
    <property type="entry name" value="Alpha,alpha-trehalose-phosphate synthase"/>
    <property type="match status" value="1"/>
</dbReference>
<dbReference type="STRING" id="525903.Taci_0295"/>
<evidence type="ECO:0000256" key="5">
    <source>
        <dbReference type="ARBA" id="ARBA00055920"/>
    </source>
</evidence>
<dbReference type="InterPro" id="IPR001830">
    <property type="entry name" value="Glyco_trans_20"/>
</dbReference>
<dbReference type="EMBL" id="CP001818">
    <property type="protein sequence ID" value="ACZ18532.1"/>
    <property type="molecule type" value="Genomic_DNA"/>
</dbReference>
<sequence length="494" mass="56672">MPNRPSRLVIASHRLPIVLFMEDGELKVIHGAGGLVTALKPVLTLRGGKWIGCPGTVPGARAEEVDRILAETRQESPFELIPVHLTEEQHRLYYEGASNSVIWPLFHDFLSLCDFDGRYFKAYEEVNRLFASTLASHTDEKDLIWVHDYQLMEVALHLKDMRLHRRCAFFLHIPFPSPDIYLKLPWRDRIIRALLEFHFIGFHTVREVRNFVQCVKIFEKDALVRRRGNWGTITLGSRMVSVGALPIGIDFRHFDRLSRHPAVRARAAEIKNNHRGRKIIFGVDRLDYTKGIPERLTAFELMLERHPEMLKNVTFLQLLVPSRETVREYAELRDRVERRISSINGRFSQDDWVPVIFMSRSMPQEELVAHYLAADVGLVTPRKDGMNLVSKEYCAAHSDLSGTLVLSEFAGAACQLQRGAILVNPNDREGVAEAIYQALVMPEGDKRRRMKILRHAVRRHDVFWWADSFLLAASGKHIKDFPTAGDPVVPSFHP</sequence>
<keyword evidence="3 10" id="KW-0808">Transferase</keyword>
<dbReference type="Gene3D" id="3.40.50.2000">
    <property type="entry name" value="Glycogen Phosphorylase B"/>
    <property type="match status" value="2"/>
</dbReference>
<dbReference type="eggNOG" id="COG0380">
    <property type="taxonomic scope" value="Bacteria"/>
</dbReference>
<name>D1B8C9_THEAS</name>
<dbReference type="CDD" id="cd03788">
    <property type="entry name" value="GT20_TPS"/>
    <property type="match status" value="1"/>
</dbReference>
<dbReference type="RefSeq" id="WP_012869048.1">
    <property type="nucleotide sequence ID" value="NC_013522.1"/>
</dbReference>
<dbReference type="EC" id="2.4.1.213" evidence="7"/>
<reference evidence="10 11" key="1">
    <citation type="journal article" date="2009" name="Stand. Genomic Sci.">
        <title>Complete genome sequence of Thermanaerovibrio acidaminovorans type strain (Su883).</title>
        <authorList>
            <person name="Chovatia M."/>
            <person name="Sikorski J."/>
            <person name="Schroder M."/>
            <person name="Lapidus A."/>
            <person name="Nolan M."/>
            <person name="Tice H."/>
            <person name="Glavina Del Rio T."/>
            <person name="Copeland A."/>
            <person name="Cheng J.F."/>
            <person name="Lucas S."/>
            <person name="Chen F."/>
            <person name="Bruce D."/>
            <person name="Goodwin L."/>
            <person name="Pitluck S."/>
            <person name="Ivanova N."/>
            <person name="Mavromatis K."/>
            <person name="Ovchinnikova G."/>
            <person name="Pati A."/>
            <person name="Chen A."/>
            <person name="Palaniappan K."/>
            <person name="Land M."/>
            <person name="Hauser L."/>
            <person name="Chang Y.J."/>
            <person name="Jeffries C.D."/>
            <person name="Chain P."/>
            <person name="Saunders E."/>
            <person name="Detter J.C."/>
            <person name="Brettin T."/>
            <person name="Rohde M."/>
            <person name="Goker M."/>
            <person name="Spring S."/>
            <person name="Bristow J."/>
            <person name="Markowitz V."/>
            <person name="Hugenholtz P."/>
            <person name="Kyrpides N.C."/>
            <person name="Klenk H.P."/>
            <person name="Eisen J.A."/>
        </authorList>
    </citation>
    <scope>NUCLEOTIDE SEQUENCE [LARGE SCALE GENOMIC DNA]</scope>
    <source>
        <strain evidence="11">ATCC 49978 / DSM 6589 / Su883</strain>
    </source>
</reference>
<organism evidence="10 11">
    <name type="scientific">Thermanaerovibrio acidaminovorans (strain ATCC 49978 / DSM 6589 / Su883)</name>
    <name type="common">Selenomonas acidaminovorans</name>
    <dbReference type="NCBI Taxonomy" id="525903"/>
    <lineage>
        <taxon>Bacteria</taxon>
        <taxon>Thermotogati</taxon>
        <taxon>Synergistota</taxon>
        <taxon>Synergistia</taxon>
        <taxon>Synergistales</taxon>
        <taxon>Synergistaceae</taxon>
        <taxon>Thermanaerovibrio</taxon>
    </lineage>
</organism>
<evidence type="ECO:0000313" key="11">
    <source>
        <dbReference type="Proteomes" id="UP000002030"/>
    </source>
</evidence>
<dbReference type="OrthoDB" id="9761633at2"/>
<dbReference type="GO" id="GO:0005992">
    <property type="term" value="P:trehalose biosynthetic process"/>
    <property type="evidence" value="ECO:0007669"/>
    <property type="project" value="InterPro"/>
</dbReference>
<evidence type="ECO:0000256" key="2">
    <source>
        <dbReference type="ARBA" id="ARBA00022676"/>
    </source>
</evidence>
<comment type="pathway">
    <text evidence="6">Glycan metabolism; glucosylglycerol biosynthesis.</text>
</comment>
<keyword evidence="2 10" id="KW-0328">Glycosyltransferase</keyword>
<dbReference type="SUPFAM" id="SSF53756">
    <property type="entry name" value="UDP-Glycosyltransferase/glycogen phosphorylase"/>
    <property type="match status" value="1"/>
</dbReference>
<dbReference type="EnsemblBacteria" id="ACZ18532">
    <property type="protein sequence ID" value="ACZ18532"/>
    <property type="gene ID" value="Taci_0295"/>
</dbReference>
<evidence type="ECO:0000256" key="6">
    <source>
        <dbReference type="ARBA" id="ARBA00060702"/>
    </source>
</evidence>
<dbReference type="Proteomes" id="UP000002030">
    <property type="component" value="Chromosome"/>
</dbReference>
<accession>D1B8C9</accession>
<dbReference type="HOGENOM" id="CLU_002351_7_1_0"/>